<proteinExistence type="inferred from homology"/>
<dbReference type="SUPFAM" id="SSF46458">
    <property type="entry name" value="Globin-like"/>
    <property type="match status" value="1"/>
</dbReference>
<dbReference type="Pfam" id="PF00042">
    <property type="entry name" value="Globin"/>
    <property type="match status" value="1"/>
</dbReference>
<evidence type="ECO:0000256" key="4">
    <source>
        <dbReference type="ARBA" id="ARBA00023004"/>
    </source>
</evidence>
<evidence type="ECO:0000313" key="8">
    <source>
        <dbReference type="Proteomes" id="UP001082899"/>
    </source>
</evidence>
<dbReference type="RefSeq" id="WP_267849237.1">
    <property type="nucleotide sequence ID" value="NZ_JAPMXC010000010.1"/>
</dbReference>
<keyword evidence="5" id="KW-0813">Transport</keyword>
<gene>
    <name evidence="7" type="ORF">OVY01_19480</name>
</gene>
<keyword evidence="4" id="KW-0408">Iron</keyword>
<comment type="caution">
    <text evidence="7">The sequence shown here is derived from an EMBL/GenBank/DDBJ whole genome shotgun (WGS) entry which is preliminary data.</text>
</comment>
<evidence type="ECO:0000256" key="5">
    <source>
        <dbReference type="RuleBase" id="RU000356"/>
    </source>
</evidence>
<dbReference type="Gene3D" id="1.10.490.10">
    <property type="entry name" value="Globins"/>
    <property type="match status" value="1"/>
</dbReference>
<name>A0ABT3ZRZ8_9BURK</name>
<dbReference type="PANTHER" id="PTHR43396:SF3">
    <property type="entry name" value="FLAVOHEMOPROTEIN"/>
    <property type="match status" value="1"/>
</dbReference>
<dbReference type="InterPro" id="IPR012292">
    <property type="entry name" value="Globin/Proto"/>
</dbReference>
<keyword evidence="3" id="KW-0479">Metal-binding</keyword>
<accession>A0ABT3ZRZ8</accession>
<comment type="similarity">
    <text evidence="5">Belongs to the globin family.</text>
</comment>
<evidence type="ECO:0000256" key="1">
    <source>
        <dbReference type="ARBA" id="ARBA00022617"/>
    </source>
</evidence>
<sequence length="145" mass="15843">MSKPLSPEVIAIVKRTAPIMQQHGLAITTRMYDRLFTDPKMKALFDNAGSAPGEQPKRLAAAILAYAQNVDNLSALHGAIERVAKRHVAAHIAPEHYGPVADALLPAIKDILGDAVDASILEAWKEAYWFLAEVLQNREKAIARP</sequence>
<evidence type="ECO:0000256" key="3">
    <source>
        <dbReference type="ARBA" id="ARBA00022723"/>
    </source>
</evidence>
<keyword evidence="8" id="KW-1185">Reference proteome</keyword>
<dbReference type="InterPro" id="IPR009050">
    <property type="entry name" value="Globin-like_sf"/>
</dbReference>
<dbReference type="PANTHER" id="PTHR43396">
    <property type="entry name" value="FLAVOHEMOPROTEIN"/>
    <property type="match status" value="1"/>
</dbReference>
<dbReference type="PROSITE" id="PS01033">
    <property type="entry name" value="GLOBIN"/>
    <property type="match status" value="1"/>
</dbReference>
<dbReference type="InterPro" id="IPR000971">
    <property type="entry name" value="Globin"/>
</dbReference>
<evidence type="ECO:0000313" key="7">
    <source>
        <dbReference type="EMBL" id="MCY0389329.1"/>
    </source>
</evidence>
<keyword evidence="2 5" id="KW-0561">Oxygen transport</keyword>
<keyword evidence="1 5" id="KW-0349">Heme</keyword>
<evidence type="ECO:0000259" key="6">
    <source>
        <dbReference type="PROSITE" id="PS01033"/>
    </source>
</evidence>
<feature type="domain" description="Globin" evidence="6">
    <location>
        <begin position="4"/>
        <end position="140"/>
    </location>
</feature>
<organism evidence="7 8">
    <name type="scientific">Robbsia betulipollinis</name>
    <dbReference type="NCBI Taxonomy" id="2981849"/>
    <lineage>
        <taxon>Bacteria</taxon>
        <taxon>Pseudomonadati</taxon>
        <taxon>Pseudomonadota</taxon>
        <taxon>Betaproteobacteria</taxon>
        <taxon>Burkholderiales</taxon>
        <taxon>Burkholderiaceae</taxon>
        <taxon>Robbsia</taxon>
    </lineage>
</organism>
<evidence type="ECO:0000256" key="2">
    <source>
        <dbReference type="ARBA" id="ARBA00022621"/>
    </source>
</evidence>
<dbReference type="EMBL" id="JAPMXC010000010">
    <property type="protein sequence ID" value="MCY0389329.1"/>
    <property type="molecule type" value="Genomic_DNA"/>
</dbReference>
<reference evidence="7" key="1">
    <citation type="submission" date="2022-11" db="EMBL/GenBank/DDBJ databases">
        <title>Robbsia betulipollinis sp. nov., isolated from pollen of birch (Betula pendula).</title>
        <authorList>
            <person name="Shi H."/>
            <person name="Ambika Manirajan B."/>
            <person name="Ratering S."/>
            <person name="Geissler-Plaum R."/>
            <person name="Schnell S."/>
        </authorList>
    </citation>
    <scope>NUCLEOTIDE SEQUENCE</scope>
    <source>
        <strain evidence="7">Bb-Pol-6</strain>
    </source>
</reference>
<dbReference type="Proteomes" id="UP001082899">
    <property type="component" value="Unassembled WGS sequence"/>
</dbReference>
<protein>
    <submittedName>
        <fullName evidence="7">Globin domain-containing protein</fullName>
    </submittedName>
</protein>